<organism evidence="1 2">
    <name type="scientific">Puccinia coronata f. sp. avenae</name>
    <dbReference type="NCBI Taxonomy" id="200324"/>
    <lineage>
        <taxon>Eukaryota</taxon>
        <taxon>Fungi</taxon>
        <taxon>Dikarya</taxon>
        <taxon>Basidiomycota</taxon>
        <taxon>Pucciniomycotina</taxon>
        <taxon>Pucciniomycetes</taxon>
        <taxon>Pucciniales</taxon>
        <taxon>Pucciniaceae</taxon>
        <taxon>Puccinia</taxon>
    </lineage>
</organism>
<gene>
    <name evidence="1" type="ORF">PCANC_26037</name>
</gene>
<accession>A0A2N5S4V0</accession>
<protein>
    <submittedName>
        <fullName evidence="1">Uncharacterized protein</fullName>
    </submittedName>
</protein>
<name>A0A2N5S4V0_9BASI</name>
<dbReference type="Proteomes" id="UP000235388">
    <property type="component" value="Unassembled WGS sequence"/>
</dbReference>
<dbReference type="EMBL" id="PGCJ01001173">
    <property type="protein sequence ID" value="PLW08239.1"/>
    <property type="molecule type" value="Genomic_DNA"/>
</dbReference>
<keyword evidence="2" id="KW-1185">Reference proteome</keyword>
<evidence type="ECO:0000313" key="2">
    <source>
        <dbReference type="Proteomes" id="UP000235388"/>
    </source>
</evidence>
<sequence>MRCRPGHDLPAKQVVASYLLGHDLPAEKVMASLVSSGHFRRVPGYLWQVPVGVPM</sequence>
<proteinExistence type="predicted"/>
<comment type="caution">
    <text evidence="1">The sequence shown here is derived from an EMBL/GenBank/DDBJ whole genome shotgun (WGS) entry which is preliminary data.</text>
</comment>
<dbReference type="AlphaFoldDB" id="A0A2N5S4V0"/>
<reference evidence="1 2" key="1">
    <citation type="submission" date="2017-11" db="EMBL/GenBank/DDBJ databases">
        <title>De novo assembly and phasing of dikaryotic genomes from two isolates of Puccinia coronata f. sp. avenae, the causal agent of oat crown rust.</title>
        <authorList>
            <person name="Miller M.E."/>
            <person name="Zhang Y."/>
            <person name="Omidvar V."/>
            <person name="Sperschneider J."/>
            <person name="Schwessinger B."/>
            <person name="Raley C."/>
            <person name="Palmer J.M."/>
            <person name="Garnica D."/>
            <person name="Upadhyaya N."/>
            <person name="Rathjen J."/>
            <person name="Taylor J.M."/>
            <person name="Park R.F."/>
            <person name="Dodds P.N."/>
            <person name="Hirsch C.D."/>
            <person name="Kianian S.F."/>
            <person name="Figueroa M."/>
        </authorList>
    </citation>
    <scope>NUCLEOTIDE SEQUENCE [LARGE SCALE GENOMIC DNA]</scope>
    <source>
        <strain evidence="1">12NC29</strain>
    </source>
</reference>
<evidence type="ECO:0000313" key="1">
    <source>
        <dbReference type="EMBL" id="PLW08239.1"/>
    </source>
</evidence>